<dbReference type="EMBL" id="NSGH01000020">
    <property type="protein sequence ID" value="PBB04993.1"/>
    <property type="molecule type" value="Genomic_DNA"/>
</dbReference>
<proteinExistence type="predicted"/>
<evidence type="ECO:0000259" key="4">
    <source>
        <dbReference type="PROSITE" id="PS50893"/>
    </source>
</evidence>
<gene>
    <name evidence="5" type="ORF">CKW00_11285</name>
</gene>
<dbReference type="CDD" id="cd03221">
    <property type="entry name" value="ABCF_EF-3"/>
    <property type="match status" value="2"/>
</dbReference>
<protein>
    <submittedName>
        <fullName evidence="5">Multidrug ABC transporter ATP-binding protein</fullName>
    </submittedName>
</protein>
<keyword evidence="6" id="KW-1185">Reference proteome</keyword>
<dbReference type="InterPro" id="IPR032524">
    <property type="entry name" value="ABC_tran_C"/>
</dbReference>
<dbReference type="GO" id="GO:0005524">
    <property type="term" value="F:ATP binding"/>
    <property type="evidence" value="ECO:0007669"/>
    <property type="project" value="UniProtKB-KW"/>
</dbReference>
<feature type="region of interest" description="Disordered" evidence="3">
    <location>
        <begin position="546"/>
        <end position="578"/>
    </location>
</feature>
<keyword evidence="2 5" id="KW-0067">ATP-binding</keyword>
<dbReference type="PANTHER" id="PTHR42855:SF2">
    <property type="entry name" value="DRUG RESISTANCE ABC TRANSPORTER,ATP-BINDING PROTEIN"/>
    <property type="match status" value="1"/>
</dbReference>
<dbReference type="InterPro" id="IPR003439">
    <property type="entry name" value="ABC_transporter-like_ATP-bd"/>
</dbReference>
<feature type="domain" description="ABC transporter" evidence="4">
    <location>
        <begin position="331"/>
        <end position="545"/>
    </location>
</feature>
<dbReference type="NCBIfam" id="NF000355">
    <property type="entry name" value="ribo_prot_ABC_F"/>
    <property type="match status" value="1"/>
</dbReference>
<evidence type="ECO:0000256" key="3">
    <source>
        <dbReference type="SAM" id="MobiDB-lite"/>
    </source>
</evidence>
<dbReference type="RefSeq" id="WP_095822652.1">
    <property type="nucleotide sequence ID" value="NZ_NSGH01000020.1"/>
</dbReference>
<dbReference type="InterPro" id="IPR051309">
    <property type="entry name" value="ABCF_ATPase"/>
</dbReference>
<sequence>MILMQLNQLTKRFGAELILSDIDLEVQTNDRIAIVGRNGAGKSTLLKVMAGEMGYEEGNIFQSKETSVGYLEQHSGLESNGTIWEEFSRVFEHLKNMEHKLRKMESEMADPDHFASPEEYQDFLEEYDRRQNEFQMAGGYRYEADMKAVLQGLSFPESMWDQPITTLSGGQKTRLALGKHLLTKPDVLILDEPTNHLDIDTLTWLESYLSSYPGAVVIVSHDRYFLDKIVNTVYEVALQRVKKYTGNYSDYLKQKEADFEQEMKQYEKQQGEIKKMEDFIQKNIVRATTSKRAQSRRKQLEKMEKVEKPKDDAKSAKFTFQIDRRSGNDVLKTDNLGFGYPDSDYLFRDVSLDVSRGDSIALIGPNGVGKSTLLKLLTEKLAPSHGDIMLGANVQIGYYDQEQSELNRKKMVLHELWDDYPMEDEKDIRTILGNFLFTGEDVLKPVSALSGGEKARLSLAKLMMQKANLLILDEPTNHLDLDSKEVLEAALVDYPGTLIFVSHDRYFINKIATQIVEMQPEETRTFLGDYDYYQEKKREEAELKAIEEREKGKPEAAAPTEGKRSFQEDKAAKREERKRLRRIEEIETEIESREQKISDNDDELCKPEVYQDPEKSGELTEENRQAEQQIEALMEEWEELQIEE</sequence>
<dbReference type="InterPro" id="IPR037118">
    <property type="entry name" value="Val-tRNA_synth_C_sf"/>
</dbReference>
<keyword evidence="1" id="KW-0547">Nucleotide-binding</keyword>
<dbReference type="Pfam" id="PF16326">
    <property type="entry name" value="ABC_tran_CTD"/>
    <property type="match status" value="1"/>
</dbReference>
<organism evidence="5 6">
    <name type="scientific">Salimicrobium humidisoli</name>
    <dbReference type="NCBI Taxonomy" id="2029857"/>
    <lineage>
        <taxon>Bacteria</taxon>
        <taxon>Bacillati</taxon>
        <taxon>Bacillota</taxon>
        <taxon>Bacilli</taxon>
        <taxon>Bacillales</taxon>
        <taxon>Bacillaceae</taxon>
        <taxon>Salimicrobium</taxon>
    </lineage>
</organism>
<dbReference type="InterPro" id="IPR003593">
    <property type="entry name" value="AAA+_ATPase"/>
</dbReference>
<comment type="caution">
    <text evidence="5">The sequence shown here is derived from an EMBL/GenBank/DDBJ whole genome shotgun (WGS) entry which is preliminary data.</text>
</comment>
<dbReference type="Proteomes" id="UP000217561">
    <property type="component" value="Unassembled WGS sequence"/>
</dbReference>
<dbReference type="SUPFAM" id="SSF52540">
    <property type="entry name" value="P-loop containing nucleoside triphosphate hydrolases"/>
    <property type="match status" value="2"/>
</dbReference>
<reference evidence="5 6" key="1">
    <citation type="submission" date="2017-08" db="EMBL/GenBank/DDBJ databases">
        <title>Salimicrobium alkalisoli sp. nov., isolated from saline alkaline soil.</title>
        <authorList>
            <person name="Zhang G."/>
            <person name="Xiong Q."/>
        </authorList>
    </citation>
    <scope>NUCLEOTIDE SEQUENCE [LARGE SCALE GENOMIC DNA]</scope>
    <source>
        <strain evidence="5 6">WN024</strain>
    </source>
</reference>
<dbReference type="SMART" id="SM00382">
    <property type="entry name" value="AAA"/>
    <property type="match status" value="2"/>
</dbReference>
<feature type="compositionally biased region" description="Basic and acidic residues" evidence="3">
    <location>
        <begin position="612"/>
        <end position="625"/>
    </location>
</feature>
<evidence type="ECO:0000313" key="5">
    <source>
        <dbReference type="EMBL" id="PBB04993.1"/>
    </source>
</evidence>
<feature type="compositionally biased region" description="Basic and acidic residues" evidence="3">
    <location>
        <begin position="561"/>
        <end position="578"/>
    </location>
</feature>
<dbReference type="Pfam" id="PF00005">
    <property type="entry name" value="ABC_tran"/>
    <property type="match status" value="2"/>
</dbReference>
<evidence type="ECO:0000313" key="6">
    <source>
        <dbReference type="Proteomes" id="UP000217561"/>
    </source>
</evidence>
<dbReference type="PANTHER" id="PTHR42855">
    <property type="entry name" value="ABC TRANSPORTER ATP-BINDING SUBUNIT"/>
    <property type="match status" value="1"/>
</dbReference>
<dbReference type="Gene3D" id="3.40.50.300">
    <property type="entry name" value="P-loop containing nucleotide triphosphate hydrolases"/>
    <property type="match status" value="2"/>
</dbReference>
<evidence type="ECO:0000256" key="2">
    <source>
        <dbReference type="ARBA" id="ARBA00022840"/>
    </source>
</evidence>
<feature type="compositionally biased region" description="Basic and acidic residues" evidence="3">
    <location>
        <begin position="590"/>
        <end position="606"/>
    </location>
</feature>
<feature type="region of interest" description="Disordered" evidence="3">
    <location>
        <begin position="590"/>
        <end position="626"/>
    </location>
</feature>
<dbReference type="Gene3D" id="1.10.287.380">
    <property type="entry name" value="Valyl-tRNA synthetase, C-terminal domain"/>
    <property type="match status" value="1"/>
</dbReference>
<dbReference type="PROSITE" id="PS50893">
    <property type="entry name" value="ABC_TRANSPORTER_2"/>
    <property type="match status" value="2"/>
</dbReference>
<accession>A0ABX4HPL3</accession>
<dbReference type="Pfam" id="PF12848">
    <property type="entry name" value="ABC_tran_Xtn"/>
    <property type="match status" value="1"/>
</dbReference>
<feature type="domain" description="ABC transporter" evidence="4">
    <location>
        <begin position="4"/>
        <end position="263"/>
    </location>
</feature>
<dbReference type="InterPro" id="IPR032781">
    <property type="entry name" value="ABC_tran_Xtn"/>
</dbReference>
<dbReference type="PROSITE" id="PS00211">
    <property type="entry name" value="ABC_TRANSPORTER_1"/>
    <property type="match status" value="1"/>
</dbReference>
<dbReference type="InterPro" id="IPR027417">
    <property type="entry name" value="P-loop_NTPase"/>
</dbReference>
<evidence type="ECO:0000256" key="1">
    <source>
        <dbReference type="ARBA" id="ARBA00022741"/>
    </source>
</evidence>
<name>A0ABX4HPL3_9BACI</name>
<dbReference type="InterPro" id="IPR017871">
    <property type="entry name" value="ABC_transporter-like_CS"/>
</dbReference>